<dbReference type="GO" id="GO:0005789">
    <property type="term" value="C:endoplasmic reticulum membrane"/>
    <property type="evidence" value="ECO:0007669"/>
    <property type="project" value="UniProtKB-SubCell"/>
</dbReference>
<keyword evidence="7 10" id="KW-0256">Endoplasmic reticulum</keyword>
<feature type="region of interest" description="Disordered" evidence="11">
    <location>
        <begin position="1"/>
        <end position="38"/>
    </location>
</feature>
<evidence type="ECO:0000256" key="7">
    <source>
        <dbReference type="ARBA" id="ARBA00022824"/>
    </source>
</evidence>
<name>A0A8H7Q9L3_9FUNG</name>
<evidence type="ECO:0000256" key="11">
    <source>
        <dbReference type="SAM" id="MobiDB-lite"/>
    </source>
</evidence>
<evidence type="ECO:0000256" key="10">
    <source>
        <dbReference type="RuleBase" id="RU363075"/>
    </source>
</evidence>
<feature type="transmembrane region" description="Helical" evidence="10">
    <location>
        <begin position="285"/>
        <end position="308"/>
    </location>
</feature>
<feature type="transmembrane region" description="Helical" evidence="10">
    <location>
        <begin position="390"/>
        <end position="410"/>
    </location>
</feature>
<feature type="transmembrane region" description="Helical" evidence="10">
    <location>
        <begin position="339"/>
        <end position="370"/>
    </location>
</feature>
<evidence type="ECO:0000256" key="6">
    <source>
        <dbReference type="ARBA" id="ARBA00022692"/>
    </source>
</evidence>
<keyword evidence="9 10" id="KW-0472">Membrane</keyword>
<dbReference type="PANTHER" id="PTHR22760">
    <property type="entry name" value="GLYCOSYLTRANSFERASE"/>
    <property type="match status" value="1"/>
</dbReference>
<evidence type="ECO:0000256" key="4">
    <source>
        <dbReference type="ARBA" id="ARBA00022676"/>
    </source>
</evidence>
<feature type="transmembrane region" description="Helical" evidence="10">
    <location>
        <begin position="460"/>
        <end position="481"/>
    </location>
</feature>
<proteinExistence type="inferred from homology"/>
<evidence type="ECO:0000256" key="1">
    <source>
        <dbReference type="ARBA" id="ARBA00004477"/>
    </source>
</evidence>
<evidence type="ECO:0000313" key="12">
    <source>
        <dbReference type="EMBL" id="KAG2187723.1"/>
    </source>
</evidence>
<feature type="compositionally biased region" description="Low complexity" evidence="11">
    <location>
        <begin position="28"/>
        <end position="38"/>
    </location>
</feature>
<keyword evidence="5" id="KW-0808">Transferase</keyword>
<dbReference type="GO" id="GO:0000026">
    <property type="term" value="F:alpha-1,2-mannosyltransferase activity"/>
    <property type="evidence" value="ECO:0007669"/>
    <property type="project" value="TreeGrafter"/>
</dbReference>
<dbReference type="Pfam" id="PF03901">
    <property type="entry name" value="Glyco_transf_22"/>
    <property type="match status" value="1"/>
</dbReference>
<keyword evidence="8 10" id="KW-1133">Transmembrane helix</keyword>
<evidence type="ECO:0000256" key="9">
    <source>
        <dbReference type="ARBA" id="ARBA00023136"/>
    </source>
</evidence>
<dbReference type="Proteomes" id="UP000612746">
    <property type="component" value="Unassembled WGS sequence"/>
</dbReference>
<dbReference type="InterPro" id="IPR005599">
    <property type="entry name" value="GPI_mannosylTrfase"/>
</dbReference>
<keyword evidence="4 10" id="KW-0328">Glycosyltransferase</keyword>
<feature type="transmembrane region" description="Helical" evidence="10">
    <location>
        <begin position="229"/>
        <end position="250"/>
    </location>
</feature>
<feature type="transmembrane region" description="Helical" evidence="10">
    <location>
        <begin position="417"/>
        <end position="440"/>
    </location>
</feature>
<evidence type="ECO:0000313" key="13">
    <source>
        <dbReference type="Proteomes" id="UP000612746"/>
    </source>
</evidence>
<dbReference type="EC" id="2.4.1.-" evidence="10"/>
<dbReference type="PANTHER" id="PTHR22760:SF2">
    <property type="entry name" value="ALPHA-1,2-MANNOSYLTRANSFERASE ALG9"/>
    <property type="match status" value="1"/>
</dbReference>
<sequence>MPDQQPRQRKKAAAKKQQNQPPAEPKARAAAAASPSLHSSSLPSASLAQARQLVESQAWAPSFKNAFRLIFAVRCAAALFSILSDCDEVFNYWEPTHWLQYGFGLQTWEYSPEFAIRSWSYISFHAILGWVGSWFAKSKIQVFYFMRIMLGAMSAFAEARFYRTVVEEINAHVGRYLLVALIGSAGMFHASVSYLPSSFSMITTMLAFSFVLQPPTFFTRNRTFGATFFFGLGGLFGWPFSAILGVPFVIEELLVYGREVMVDENDKVVQMTRSPYWRLNRAYRLAQAVGLSFLAIAIPILAIDYYFYEKLEFVPLNIVLYNVFGGPDRGPNIFGTEPWWFYIVNGFLNFNIIFLLALASGVCVIITMYVDRNRVSNNSTPGFVDAVSPYILLALKLVPFYIWLVIFTLQPHKEERFLFVAYPLICLNASIALFLVRGWIHRVTGVFGASISTRLYTVKYTTAVFLLISTLLSLSRILALVKYYGAPKEVYSALWNHQADSRTLEYDYLDENYRYDSNIGEKILCVGKEWYRFPSSYFLPNDVRLGIIKSDFDGLMPKPFVEDLEVFEYEDINSGKTISQKLRQLKFAGASVIQPGFNDLNKEDLTAYTDISQCDFLVDSDFPLRYMDGKAPSNYEPRYIQDTDHWNVLKCERFLDAENSAKLSRAFWIPGVKRLQWEFSLACSFSLMATALTSFLRQLTQTGAVDIKSKFVARKTPALFENLPFSKPTKNQICPAPSLALIAAVVVLASVK</sequence>
<keyword evidence="6 10" id="KW-0812">Transmembrane</keyword>
<evidence type="ECO:0000256" key="2">
    <source>
        <dbReference type="ARBA" id="ARBA00004922"/>
    </source>
</evidence>
<comment type="caution">
    <text evidence="12">The sequence shown here is derived from an EMBL/GenBank/DDBJ whole genome shotgun (WGS) entry which is preliminary data.</text>
</comment>
<feature type="transmembrane region" description="Helical" evidence="10">
    <location>
        <begin position="198"/>
        <end position="217"/>
    </location>
</feature>
<comment type="similarity">
    <text evidence="3 10">Belongs to the glycosyltransferase 22 family.</text>
</comment>
<protein>
    <recommendedName>
        <fullName evidence="10">Mannosyltransferase</fullName>
        <ecNumber evidence="10">2.4.1.-</ecNumber>
    </recommendedName>
</protein>
<comment type="pathway">
    <text evidence="2">Protein modification; protein glycosylation.</text>
</comment>
<dbReference type="EMBL" id="JAEPRA010000003">
    <property type="protein sequence ID" value="KAG2187723.1"/>
    <property type="molecule type" value="Genomic_DNA"/>
</dbReference>
<reference evidence="12" key="1">
    <citation type="submission" date="2020-12" db="EMBL/GenBank/DDBJ databases">
        <title>Metabolic potential, ecology and presence of endohyphal bacteria is reflected in genomic diversity of Mucoromycotina.</title>
        <authorList>
            <person name="Muszewska A."/>
            <person name="Okrasinska A."/>
            <person name="Steczkiewicz K."/>
            <person name="Drgas O."/>
            <person name="Orlowska M."/>
            <person name="Perlinska-Lenart U."/>
            <person name="Aleksandrzak-Piekarczyk T."/>
            <person name="Szatraj K."/>
            <person name="Zielenkiewicz U."/>
            <person name="Pilsyk S."/>
            <person name="Malc E."/>
            <person name="Mieczkowski P."/>
            <person name="Kruszewska J.S."/>
            <person name="Biernat P."/>
            <person name="Pawlowska J."/>
        </authorList>
    </citation>
    <scope>NUCLEOTIDE SEQUENCE</scope>
    <source>
        <strain evidence="12">WA0000051536</strain>
    </source>
</reference>
<dbReference type="OrthoDB" id="497541at2759"/>
<gene>
    <name evidence="12" type="ORF">INT44_005413</name>
</gene>
<evidence type="ECO:0000256" key="8">
    <source>
        <dbReference type="ARBA" id="ARBA00022989"/>
    </source>
</evidence>
<evidence type="ECO:0000256" key="5">
    <source>
        <dbReference type="ARBA" id="ARBA00022679"/>
    </source>
</evidence>
<evidence type="ECO:0000256" key="3">
    <source>
        <dbReference type="ARBA" id="ARBA00007063"/>
    </source>
</evidence>
<dbReference type="AlphaFoldDB" id="A0A8H7Q9L3"/>
<organism evidence="12 13">
    <name type="scientific">Umbelopsis vinacea</name>
    <dbReference type="NCBI Taxonomy" id="44442"/>
    <lineage>
        <taxon>Eukaryota</taxon>
        <taxon>Fungi</taxon>
        <taxon>Fungi incertae sedis</taxon>
        <taxon>Mucoromycota</taxon>
        <taxon>Mucoromycotina</taxon>
        <taxon>Umbelopsidomycetes</taxon>
        <taxon>Umbelopsidales</taxon>
        <taxon>Umbelopsidaceae</taxon>
        <taxon>Umbelopsis</taxon>
    </lineage>
</organism>
<dbReference type="GO" id="GO:0006487">
    <property type="term" value="P:protein N-linked glycosylation"/>
    <property type="evidence" value="ECO:0007669"/>
    <property type="project" value="TreeGrafter"/>
</dbReference>
<dbReference type="UniPathway" id="UPA00378"/>
<accession>A0A8H7Q9L3</accession>
<comment type="subcellular location">
    <subcellularLocation>
        <location evidence="1 10">Endoplasmic reticulum membrane</location>
        <topology evidence="1 10">Multi-pass membrane protein</topology>
    </subcellularLocation>
</comment>
<keyword evidence="13" id="KW-1185">Reference proteome</keyword>